<dbReference type="EMBL" id="CAJHIT010000005">
    <property type="protein sequence ID" value="CAD6501124.1"/>
    <property type="molecule type" value="Genomic_DNA"/>
</dbReference>
<dbReference type="InterPro" id="IPR000719">
    <property type="entry name" value="Prot_kinase_dom"/>
</dbReference>
<dbReference type="InterPro" id="IPR008266">
    <property type="entry name" value="Tyr_kinase_AS"/>
</dbReference>
<evidence type="ECO:0000256" key="1">
    <source>
        <dbReference type="ARBA" id="ARBA00003747"/>
    </source>
</evidence>
<comment type="catalytic activity">
    <reaction evidence="9">
        <text>L-seryl-[protein] + ATP = O-phospho-L-seryl-[protein] + ADP + H(+)</text>
        <dbReference type="Rhea" id="RHEA:17989"/>
        <dbReference type="Rhea" id="RHEA-COMP:9863"/>
        <dbReference type="Rhea" id="RHEA-COMP:11604"/>
        <dbReference type="ChEBI" id="CHEBI:15378"/>
        <dbReference type="ChEBI" id="CHEBI:29999"/>
        <dbReference type="ChEBI" id="CHEBI:30616"/>
        <dbReference type="ChEBI" id="CHEBI:83421"/>
        <dbReference type="ChEBI" id="CHEBI:456216"/>
        <dbReference type="EC" id="2.7.11.1"/>
    </reaction>
</comment>
<dbReference type="EC" id="2.7.11.1" evidence="3"/>
<protein>
    <recommendedName>
        <fullName evidence="5">EKC/KEOPS complex subunit BUD32</fullName>
        <ecNumber evidence="3">2.7.11.1</ecNumber>
    </recommendedName>
    <alternativeName>
        <fullName evidence="6 7">Atypical Serine/threonine protein kinase BUD32</fullName>
    </alternativeName>
    <alternativeName>
        <fullName evidence="4">EKC/KEOPS complex subunit bud32</fullName>
    </alternativeName>
</protein>
<comment type="caution">
    <text evidence="12">The sequence shown here is derived from an EMBL/GenBank/DDBJ whole genome shotgun (WGS) entry which is preliminary data.</text>
</comment>
<dbReference type="PANTHER" id="PTHR38248:SF2">
    <property type="entry name" value="FUNK1 11"/>
    <property type="match status" value="1"/>
</dbReference>
<feature type="domain" description="Protein kinase" evidence="11">
    <location>
        <begin position="540"/>
        <end position="869"/>
    </location>
</feature>
<dbReference type="PANTHER" id="PTHR38248">
    <property type="entry name" value="FUNK1 6"/>
    <property type="match status" value="1"/>
</dbReference>
<feature type="compositionally biased region" description="Low complexity" evidence="10">
    <location>
        <begin position="505"/>
        <end position="514"/>
    </location>
</feature>
<evidence type="ECO:0000313" key="12">
    <source>
        <dbReference type="EMBL" id="CAD6501124.1"/>
    </source>
</evidence>
<sequence>MEKYLAQHPLEQILDFFRDGYDANFYSNCETVFAKPKQSKKFLNHVRNLIKLFFDYIHRAQFLPDDTSNIESRLIKLSYRIESTPFDLAPFEPLASLILSNATDIEVWKSLLQLLDTLESILASQEEKEEKEKNIAAESVFRRAATTQARFWKKYFTNKTWEDHCIDLAKEFVKRSGEEDLKFPAHPKEKLVYNWMKAVETKIFDQSSKTCDISTSASSSKTGGDVHHITKSQFNTANAHEFDGGQTIRQVDYFIKRRGLPTSNRHHWRDVLVVGEFTESKTNVFMDKFLQLSILMRELFFAQPLRRFAHAFHLFDKSLLLWVYDRSGPYCGSYIDIGKSPQTLVYVMAAYMSMSDTELGLDPNIKYEAHQICVTLDVPGTEEQREFKLSPKPVAQQTSLVSRGTSCYHTLEGDCAVKFAWRMCGNKSEADLLKISDLRQGLIFTKKMVKDTLPDDTTMATPLALTDGIMLRESKSTSVAGSRKRKSAGSDSGTETGRSSKRSKSSYGSSYVRSTGTKGISTVSLNAIIEEDESSIPVAWVQNKTEGTNDANTASTGEKRKSTENDEVSGRIKRLHLSTAVGEASTVDSSGIGAVSGQDENASDIPFIAGEGDVEAETNNVEAYCEVEVKFAEIRDRHSSAVATIPYGRSLHEVESPLELVTVLRDAIKAHWSLMTDAKILHRDISANNIIMTGSEACKDWKGFVIDLDLAVLLTDGKSQEKRQAMTGTMEFMALEVLSGSCETTGAVVEHSYRHDLESFFYVLLWQCLSCGWEDGKNPNKEYLSKWYTGTAKEILKFKKGELKRSTFIEELLPRFSKKFLKVRHLAKEFRKTLFWPYGEFYIGSHKDNNVLYSASLKIFNEAIQALIS</sequence>
<organism evidence="12 13">
    <name type="scientific">Blumeria graminis f. sp. triticale</name>
    <dbReference type="NCBI Taxonomy" id="1689686"/>
    <lineage>
        <taxon>Eukaryota</taxon>
        <taxon>Fungi</taxon>
        <taxon>Dikarya</taxon>
        <taxon>Ascomycota</taxon>
        <taxon>Pezizomycotina</taxon>
        <taxon>Leotiomycetes</taxon>
        <taxon>Erysiphales</taxon>
        <taxon>Erysiphaceae</taxon>
        <taxon>Blumeria</taxon>
    </lineage>
</organism>
<gene>
    <name evidence="12" type="ORF">BGTH12_LOCUS2482</name>
</gene>
<dbReference type="GO" id="GO:0004674">
    <property type="term" value="F:protein serine/threonine kinase activity"/>
    <property type="evidence" value="ECO:0007669"/>
    <property type="project" value="UniProtKB-EC"/>
</dbReference>
<dbReference type="PROSITE" id="PS00109">
    <property type="entry name" value="PROTEIN_KINASE_TYR"/>
    <property type="match status" value="1"/>
</dbReference>
<dbReference type="PROSITE" id="PS50011">
    <property type="entry name" value="PROTEIN_KINASE_DOM"/>
    <property type="match status" value="1"/>
</dbReference>
<evidence type="ECO:0000256" key="2">
    <source>
        <dbReference type="ARBA" id="ARBA00011534"/>
    </source>
</evidence>
<name>A0A9W4CYY9_BLUGR</name>
<evidence type="ECO:0000313" key="13">
    <source>
        <dbReference type="Proteomes" id="UP000683417"/>
    </source>
</evidence>
<evidence type="ECO:0000256" key="10">
    <source>
        <dbReference type="SAM" id="MobiDB-lite"/>
    </source>
</evidence>
<evidence type="ECO:0000256" key="5">
    <source>
        <dbReference type="ARBA" id="ARBA00019973"/>
    </source>
</evidence>
<feature type="region of interest" description="Disordered" evidence="10">
    <location>
        <begin position="540"/>
        <end position="570"/>
    </location>
</feature>
<comment type="function">
    <text evidence="1">Component of the EKC/KEOPS complex that is required for the formation of a threonylcarbamoyl group on adenosine at position 37 (t(6)A37) in tRNAs that read codons beginning with adenine. The complex is probably involved in the transfer of the threonylcarbamoyl moiety of threonylcarbamoyl-AMP (TC-AMP) to the N6 group of A37. BUD32 has ATPase activity in the context of the EKC/KEOPS complex and likely plays a supporting role to the catalytic subunit KAE1. The EKC/KEOPS complex also promotes both telomere uncapping and telomere elongation. The complex is required for efficient recruitment of transcriptional coactivators.</text>
</comment>
<dbReference type="AlphaFoldDB" id="A0A9W4CYY9"/>
<feature type="compositionally biased region" description="Polar residues" evidence="10">
    <location>
        <begin position="542"/>
        <end position="556"/>
    </location>
</feature>
<feature type="region of interest" description="Disordered" evidence="10">
    <location>
        <begin position="474"/>
        <end position="514"/>
    </location>
</feature>
<dbReference type="Pfam" id="PF17667">
    <property type="entry name" value="Pkinase_fungal"/>
    <property type="match status" value="1"/>
</dbReference>
<reference evidence="12" key="1">
    <citation type="submission" date="2020-10" db="EMBL/GenBank/DDBJ databases">
        <authorList>
            <person name="Muller C M."/>
        </authorList>
    </citation>
    <scope>NUCLEOTIDE SEQUENCE</scope>
    <source>
        <strain evidence="12">THUN-12</strain>
    </source>
</reference>
<dbReference type="GO" id="GO:0005524">
    <property type="term" value="F:ATP binding"/>
    <property type="evidence" value="ECO:0007669"/>
    <property type="project" value="InterPro"/>
</dbReference>
<comment type="catalytic activity">
    <reaction evidence="8">
        <text>L-threonyl-[protein] + ATP = O-phospho-L-threonyl-[protein] + ADP + H(+)</text>
        <dbReference type="Rhea" id="RHEA:46608"/>
        <dbReference type="Rhea" id="RHEA-COMP:11060"/>
        <dbReference type="Rhea" id="RHEA-COMP:11605"/>
        <dbReference type="ChEBI" id="CHEBI:15378"/>
        <dbReference type="ChEBI" id="CHEBI:30013"/>
        <dbReference type="ChEBI" id="CHEBI:30616"/>
        <dbReference type="ChEBI" id="CHEBI:61977"/>
        <dbReference type="ChEBI" id="CHEBI:456216"/>
        <dbReference type="EC" id="2.7.11.1"/>
    </reaction>
</comment>
<evidence type="ECO:0000259" key="11">
    <source>
        <dbReference type="PROSITE" id="PS50011"/>
    </source>
</evidence>
<comment type="subunit">
    <text evidence="2">Component of the EKC/KEOPS complex composed of at least BUD32, CGI121, GON7, KAE1 and PCC1; the whole complex dimerizes.</text>
</comment>
<accession>A0A9W4CYY9</accession>
<evidence type="ECO:0000256" key="3">
    <source>
        <dbReference type="ARBA" id="ARBA00012513"/>
    </source>
</evidence>
<proteinExistence type="predicted"/>
<evidence type="ECO:0000256" key="4">
    <source>
        <dbReference type="ARBA" id="ARBA00013948"/>
    </source>
</evidence>
<evidence type="ECO:0000256" key="6">
    <source>
        <dbReference type="ARBA" id="ARBA00030980"/>
    </source>
</evidence>
<dbReference type="Proteomes" id="UP000683417">
    <property type="component" value="Unassembled WGS sequence"/>
</dbReference>
<feature type="compositionally biased region" description="Basic and acidic residues" evidence="10">
    <location>
        <begin position="557"/>
        <end position="570"/>
    </location>
</feature>
<evidence type="ECO:0000256" key="9">
    <source>
        <dbReference type="ARBA" id="ARBA00048679"/>
    </source>
</evidence>
<evidence type="ECO:0000256" key="8">
    <source>
        <dbReference type="ARBA" id="ARBA00047899"/>
    </source>
</evidence>
<evidence type="ECO:0000256" key="7">
    <source>
        <dbReference type="ARBA" id="ARBA00033194"/>
    </source>
</evidence>
<dbReference type="InterPro" id="IPR040976">
    <property type="entry name" value="Pkinase_fungal"/>
</dbReference>